<feature type="compositionally biased region" description="Polar residues" evidence="2">
    <location>
        <begin position="264"/>
        <end position="280"/>
    </location>
</feature>
<feature type="compositionally biased region" description="Basic and acidic residues" evidence="2">
    <location>
        <begin position="212"/>
        <end position="229"/>
    </location>
</feature>
<keyword evidence="1" id="KW-0479">Metal-binding</keyword>
<dbReference type="EMBL" id="JAZHXJ010000221">
    <property type="protein sequence ID" value="KAL1868237.1"/>
    <property type="molecule type" value="Genomic_DNA"/>
</dbReference>
<dbReference type="Pfam" id="PF00098">
    <property type="entry name" value="zf-CCHC"/>
    <property type="match status" value="1"/>
</dbReference>
<feature type="region of interest" description="Disordered" evidence="2">
    <location>
        <begin position="1"/>
        <end position="78"/>
    </location>
</feature>
<feature type="region of interest" description="Disordered" evidence="2">
    <location>
        <begin position="166"/>
        <end position="304"/>
    </location>
</feature>
<keyword evidence="1" id="KW-0862">Zinc</keyword>
<feature type="compositionally biased region" description="Polar residues" evidence="2">
    <location>
        <begin position="12"/>
        <end position="24"/>
    </location>
</feature>
<proteinExistence type="predicted"/>
<evidence type="ECO:0000259" key="3">
    <source>
        <dbReference type="PROSITE" id="PS50158"/>
    </source>
</evidence>
<evidence type="ECO:0000313" key="4">
    <source>
        <dbReference type="EMBL" id="KAL1868237.1"/>
    </source>
</evidence>
<comment type="caution">
    <text evidence="4">The sequence shown here is derived from an EMBL/GenBank/DDBJ whole genome shotgun (WGS) entry which is preliminary data.</text>
</comment>
<dbReference type="InterPro" id="IPR036875">
    <property type="entry name" value="Znf_CCHC_sf"/>
</dbReference>
<feature type="compositionally biased region" description="Low complexity" evidence="2">
    <location>
        <begin position="64"/>
        <end position="75"/>
    </location>
</feature>
<accession>A0ABR3WXP5</accession>
<dbReference type="SMART" id="SM00343">
    <property type="entry name" value="ZnF_C2HC"/>
    <property type="match status" value="1"/>
</dbReference>
<feature type="compositionally biased region" description="Low complexity" evidence="2">
    <location>
        <begin position="36"/>
        <end position="54"/>
    </location>
</feature>
<dbReference type="InterPro" id="IPR001878">
    <property type="entry name" value="Znf_CCHC"/>
</dbReference>
<keyword evidence="1" id="KW-0863">Zinc-finger</keyword>
<feature type="domain" description="CCHC-type" evidence="3">
    <location>
        <begin position="285"/>
        <end position="299"/>
    </location>
</feature>
<organism evidence="4 5">
    <name type="scientific">Phialemonium thermophilum</name>
    <dbReference type="NCBI Taxonomy" id="223376"/>
    <lineage>
        <taxon>Eukaryota</taxon>
        <taxon>Fungi</taxon>
        <taxon>Dikarya</taxon>
        <taxon>Ascomycota</taxon>
        <taxon>Pezizomycotina</taxon>
        <taxon>Sordariomycetes</taxon>
        <taxon>Sordariomycetidae</taxon>
        <taxon>Cephalothecales</taxon>
        <taxon>Cephalothecaceae</taxon>
        <taxon>Phialemonium</taxon>
    </lineage>
</organism>
<evidence type="ECO:0000313" key="5">
    <source>
        <dbReference type="Proteomes" id="UP001586593"/>
    </source>
</evidence>
<keyword evidence="5" id="KW-1185">Reference proteome</keyword>
<protein>
    <recommendedName>
        <fullName evidence="3">CCHC-type domain-containing protein</fullName>
    </recommendedName>
</protein>
<reference evidence="4 5" key="1">
    <citation type="journal article" date="2024" name="Commun. Biol.">
        <title>Comparative genomic analysis of thermophilic fungi reveals convergent evolutionary adaptations and gene losses.</title>
        <authorList>
            <person name="Steindorff A.S."/>
            <person name="Aguilar-Pontes M.V."/>
            <person name="Robinson A.J."/>
            <person name="Andreopoulos B."/>
            <person name="LaButti K."/>
            <person name="Kuo A."/>
            <person name="Mondo S."/>
            <person name="Riley R."/>
            <person name="Otillar R."/>
            <person name="Haridas S."/>
            <person name="Lipzen A."/>
            <person name="Grimwood J."/>
            <person name="Schmutz J."/>
            <person name="Clum A."/>
            <person name="Reid I.D."/>
            <person name="Moisan M.C."/>
            <person name="Butler G."/>
            <person name="Nguyen T.T.M."/>
            <person name="Dewar K."/>
            <person name="Conant G."/>
            <person name="Drula E."/>
            <person name="Henrissat B."/>
            <person name="Hansel C."/>
            <person name="Singer S."/>
            <person name="Hutchinson M.I."/>
            <person name="de Vries R.P."/>
            <person name="Natvig D.O."/>
            <person name="Powell A.J."/>
            <person name="Tsang A."/>
            <person name="Grigoriev I.V."/>
        </authorList>
    </citation>
    <scope>NUCLEOTIDE SEQUENCE [LARGE SCALE GENOMIC DNA]</scope>
    <source>
        <strain evidence="4 5">ATCC 24622</strain>
    </source>
</reference>
<gene>
    <name evidence="4" type="ORF">VTK73DRAFT_3764</name>
</gene>
<dbReference type="PROSITE" id="PS50158">
    <property type="entry name" value="ZF_CCHC"/>
    <property type="match status" value="1"/>
</dbReference>
<dbReference type="SUPFAM" id="SSF57756">
    <property type="entry name" value="Retrovirus zinc finger-like domains"/>
    <property type="match status" value="1"/>
</dbReference>
<dbReference type="Gene3D" id="4.10.60.10">
    <property type="entry name" value="Zinc finger, CCHC-type"/>
    <property type="match status" value="1"/>
</dbReference>
<evidence type="ECO:0000256" key="1">
    <source>
        <dbReference type="PROSITE-ProRule" id="PRU00047"/>
    </source>
</evidence>
<name>A0ABR3WXP5_9PEZI</name>
<sequence length="304" mass="32096">MAPTISGLPNMAPQSTPKTMSSRLMTMRFMQRAAASSNSTPTTPTSESDDGSGSAKKKRKVSHTAAAKGSAATAGPLFDERAVQAALEAEERKREAAIEKRARELGDARWVLDARMPATATAAAARQSTAQAPLNVVQVGFAQIDSAAAAPDTDVGGPGVEVAASVARRVFQPPNAKKKSGSEQESESSSSSSESEETDSEDDDSDGSASEARGREGKRSQRPAQDAERRRRSVSTLSARRKEERARAQQLAEKRRKKEVKLNRLTSISSAGASPFQRASGSAACYSCGKPGHKASDCPTKTSR</sequence>
<evidence type="ECO:0000256" key="2">
    <source>
        <dbReference type="SAM" id="MobiDB-lite"/>
    </source>
</evidence>
<feature type="compositionally biased region" description="Acidic residues" evidence="2">
    <location>
        <begin position="194"/>
        <end position="206"/>
    </location>
</feature>
<dbReference type="Proteomes" id="UP001586593">
    <property type="component" value="Unassembled WGS sequence"/>
</dbReference>